<name>A0A2G5B3J2_COERN</name>
<evidence type="ECO:0000313" key="3">
    <source>
        <dbReference type="Proteomes" id="UP000242474"/>
    </source>
</evidence>
<evidence type="ECO:0000256" key="1">
    <source>
        <dbReference type="SAM" id="SignalP"/>
    </source>
</evidence>
<protein>
    <submittedName>
        <fullName evidence="2">Uncharacterized protein</fullName>
    </submittedName>
</protein>
<keyword evidence="3" id="KW-1185">Reference proteome</keyword>
<dbReference type="AlphaFoldDB" id="A0A2G5B3J2"/>
<feature type="chain" id="PRO_5013720722" evidence="1">
    <location>
        <begin position="17"/>
        <end position="163"/>
    </location>
</feature>
<dbReference type="Proteomes" id="UP000242474">
    <property type="component" value="Unassembled WGS sequence"/>
</dbReference>
<sequence length="163" mass="17190">MQAIVGILAMIVCAMAAPLTTPVNSNNTPINPAANRNLPIVNHSLAGNSNSHITPEQQLVIQNQLITQKGLESFAAQLSAQAGVPPPAGIAPFKGNRVPTKTEAQQLQIQLQAQKQIEAQVQNQAQVQAQLQAQNQALLQAQVNAQIQAQADAAARVKASSQQ</sequence>
<keyword evidence="1" id="KW-0732">Signal</keyword>
<dbReference type="EMBL" id="KZ303542">
    <property type="protein sequence ID" value="PIA13277.1"/>
    <property type="molecule type" value="Genomic_DNA"/>
</dbReference>
<organism evidence="2 3">
    <name type="scientific">Coemansia reversa (strain ATCC 12441 / NRRL 1564)</name>
    <dbReference type="NCBI Taxonomy" id="763665"/>
    <lineage>
        <taxon>Eukaryota</taxon>
        <taxon>Fungi</taxon>
        <taxon>Fungi incertae sedis</taxon>
        <taxon>Zoopagomycota</taxon>
        <taxon>Kickxellomycotina</taxon>
        <taxon>Kickxellomycetes</taxon>
        <taxon>Kickxellales</taxon>
        <taxon>Kickxellaceae</taxon>
        <taxon>Coemansia</taxon>
    </lineage>
</organism>
<reference evidence="2 3" key="1">
    <citation type="journal article" date="2015" name="Genome Biol. Evol.">
        <title>Phylogenomic analyses indicate that early fungi evolved digesting cell walls of algal ancestors of land plants.</title>
        <authorList>
            <person name="Chang Y."/>
            <person name="Wang S."/>
            <person name="Sekimoto S."/>
            <person name="Aerts A.L."/>
            <person name="Choi C."/>
            <person name="Clum A."/>
            <person name="LaButti K.M."/>
            <person name="Lindquist E.A."/>
            <person name="Yee Ngan C."/>
            <person name="Ohm R.A."/>
            <person name="Salamov A.A."/>
            <person name="Grigoriev I.V."/>
            <person name="Spatafora J.W."/>
            <person name="Berbee M.L."/>
        </authorList>
    </citation>
    <scope>NUCLEOTIDE SEQUENCE [LARGE SCALE GENOMIC DNA]</scope>
    <source>
        <strain evidence="2 3">NRRL 1564</strain>
    </source>
</reference>
<dbReference type="OrthoDB" id="5591677at2759"/>
<gene>
    <name evidence="2" type="ORF">COEREDRAFT_11630</name>
</gene>
<proteinExistence type="predicted"/>
<evidence type="ECO:0000313" key="2">
    <source>
        <dbReference type="EMBL" id="PIA13277.1"/>
    </source>
</evidence>
<accession>A0A2G5B3J2</accession>
<feature type="signal peptide" evidence="1">
    <location>
        <begin position="1"/>
        <end position="16"/>
    </location>
</feature>